<keyword evidence="2" id="KW-1185">Reference proteome</keyword>
<reference evidence="1 2" key="1">
    <citation type="submission" date="2024-01" db="EMBL/GenBank/DDBJ databases">
        <authorList>
            <person name="Waweru B."/>
        </authorList>
    </citation>
    <scope>NUCLEOTIDE SEQUENCE [LARGE SCALE GENOMIC DNA]</scope>
</reference>
<dbReference type="AlphaFoldDB" id="A0AAV1QVV5"/>
<proteinExistence type="predicted"/>
<gene>
    <name evidence="1" type="ORF">DCAF_LOCUS2604</name>
</gene>
<sequence length="57" mass="6219">MAAAVGVAELSKPDTPRRIEGELRAPILYGRVQRRGLIYRINTIGGSSRASRVIVRA</sequence>
<dbReference type="Proteomes" id="UP001314170">
    <property type="component" value="Unassembled WGS sequence"/>
</dbReference>
<evidence type="ECO:0000313" key="2">
    <source>
        <dbReference type="Proteomes" id="UP001314170"/>
    </source>
</evidence>
<comment type="caution">
    <text evidence="1">The sequence shown here is derived from an EMBL/GenBank/DDBJ whole genome shotgun (WGS) entry which is preliminary data.</text>
</comment>
<evidence type="ECO:0000313" key="1">
    <source>
        <dbReference type="EMBL" id="CAK7324933.1"/>
    </source>
</evidence>
<accession>A0AAV1QVV5</accession>
<protein>
    <submittedName>
        <fullName evidence="1">Uncharacterized protein</fullName>
    </submittedName>
</protein>
<name>A0AAV1QVV5_9ROSI</name>
<organism evidence="1 2">
    <name type="scientific">Dovyalis caffra</name>
    <dbReference type="NCBI Taxonomy" id="77055"/>
    <lineage>
        <taxon>Eukaryota</taxon>
        <taxon>Viridiplantae</taxon>
        <taxon>Streptophyta</taxon>
        <taxon>Embryophyta</taxon>
        <taxon>Tracheophyta</taxon>
        <taxon>Spermatophyta</taxon>
        <taxon>Magnoliopsida</taxon>
        <taxon>eudicotyledons</taxon>
        <taxon>Gunneridae</taxon>
        <taxon>Pentapetalae</taxon>
        <taxon>rosids</taxon>
        <taxon>fabids</taxon>
        <taxon>Malpighiales</taxon>
        <taxon>Salicaceae</taxon>
        <taxon>Flacourtieae</taxon>
        <taxon>Dovyalis</taxon>
    </lineage>
</organism>
<dbReference type="EMBL" id="CAWUPB010000803">
    <property type="protein sequence ID" value="CAK7324933.1"/>
    <property type="molecule type" value="Genomic_DNA"/>
</dbReference>